<evidence type="ECO:0000313" key="1">
    <source>
        <dbReference type="EMBL" id="AQZ52718.1"/>
    </source>
</evidence>
<protein>
    <recommendedName>
        <fullName evidence="3">Glycosyltransferase</fullName>
    </recommendedName>
</protein>
<keyword evidence="2" id="KW-1185">Reference proteome</keyword>
<dbReference type="eggNOG" id="ENOG502Z7IB">
    <property type="taxonomic scope" value="Bacteria"/>
</dbReference>
<dbReference type="RefSeq" id="WP_235726855.1">
    <property type="nucleotide sequence ID" value="NZ_AQWH01000024.1"/>
</dbReference>
<sequence>MQTIVCMKWGTRYPALYVNRLWSMIKRHTVRPTRLVCFTDDPTGVDPAVEVFPLPEIDIPDAIAWTPWRKLSLWQSPLANLSGDVLFLDLDIVITGDIDAMFDYKPGAFCACENWTQIGKGIGNTSVFRWNVGRNSHIFTDFEADGEGIWRKYGIEQVYISRVIDRMEFWPSDWCVSFKHTLVPYWPLNFFRTPKLPEGTRIVAFTGKPDPDEAAIGTWPVEQAWKKIYKYARPTPWIDEYWQ</sequence>
<dbReference type="InterPro" id="IPR029044">
    <property type="entry name" value="Nucleotide-diphossugar_trans"/>
</dbReference>
<accession>A0A1U9Z4X6</accession>
<proteinExistence type="predicted"/>
<dbReference type="EMBL" id="CP020330">
    <property type="protein sequence ID" value="AQZ52718.1"/>
    <property type="molecule type" value="Genomic_DNA"/>
</dbReference>
<organism evidence="1 2">
    <name type="scientific">Martelella mediterranea DSM 17316</name>
    <dbReference type="NCBI Taxonomy" id="1122214"/>
    <lineage>
        <taxon>Bacteria</taxon>
        <taxon>Pseudomonadati</taxon>
        <taxon>Pseudomonadota</taxon>
        <taxon>Alphaproteobacteria</taxon>
        <taxon>Hyphomicrobiales</taxon>
        <taxon>Aurantimonadaceae</taxon>
        <taxon>Martelella</taxon>
    </lineage>
</organism>
<dbReference type="AlphaFoldDB" id="A0A1U9Z4X6"/>
<dbReference type="KEGG" id="mmed:Mame_03411"/>
<dbReference type="Proteomes" id="UP000191135">
    <property type="component" value="Chromosome"/>
</dbReference>
<evidence type="ECO:0008006" key="3">
    <source>
        <dbReference type="Google" id="ProtNLM"/>
    </source>
</evidence>
<name>A0A1U9Z4X6_9HYPH</name>
<dbReference type="SUPFAM" id="SSF53448">
    <property type="entry name" value="Nucleotide-diphospho-sugar transferases"/>
    <property type="match status" value="1"/>
</dbReference>
<reference evidence="1 2" key="1">
    <citation type="submission" date="2017-03" db="EMBL/GenBank/DDBJ databases">
        <title>Foreign affairs: Plasmid Transfer between Roseobacters and Rhizobia.</title>
        <authorList>
            <person name="Bartling P."/>
            <person name="Bunk B."/>
            <person name="Overmann J."/>
            <person name="Brinkmann H."/>
            <person name="Petersen J."/>
        </authorList>
    </citation>
    <scope>NUCLEOTIDE SEQUENCE [LARGE SCALE GENOMIC DNA]</scope>
    <source>
        <strain evidence="1 2">MACL11</strain>
    </source>
</reference>
<evidence type="ECO:0000313" key="2">
    <source>
        <dbReference type="Proteomes" id="UP000191135"/>
    </source>
</evidence>
<gene>
    <name evidence="1" type="ORF">Mame_03411</name>
</gene>
<dbReference type="Gene3D" id="3.90.550.10">
    <property type="entry name" value="Spore Coat Polysaccharide Biosynthesis Protein SpsA, Chain A"/>
    <property type="match status" value="1"/>
</dbReference>